<dbReference type="Proteomes" id="UP001159428">
    <property type="component" value="Unassembled WGS sequence"/>
</dbReference>
<dbReference type="SUPFAM" id="SSF52047">
    <property type="entry name" value="RNI-like"/>
    <property type="match status" value="1"/>
</dbReference>
<evidence type="ECO:0000313" key="4">
    <source>
        <dbReference type="Proteomes" id="UP001159428"/>
    </source>
</evidence>
<accession>A0AAU9X6R1</accession>
<dbReference type="InterPro" id="IPR001611">
    <property type="entry name" value="Leu-rich_rpt"/>
</dbReference>
<keyword evidence="1" id="KW-0433">Leucine-rich repeat</keyword>
<dbReference type="InterPro" id="IPR051261">
    <property type="entry name" value="NLR"/>
</dbReference>
<dbReference type="AlphaFoldDB" id="A0AAU9X6R1"/>
<evidence type="ECO:0000256" key="2">
    <source>
        <dbReference type="ARBA" id="ARBA00022737"/>
    </source>
</evidence>
<gene>
    <name evidence="3" type="ORF">PMEA_00017918</name>
</gene>
<dbReference type="Pfam" id="PF13516">
    <property type="entry name" value="LRR_6"/>
    <property type="match status" value="5"/>
</dbReference>
<evidence type="ECO:0000256" key="1">
    <source>
        <dbReference type="ARBA" id="ARBA00022614"/>
    </source>
</evidence>
<keyword evidence="4" id="KW-1185">Reference proteome</keyword>
<evidence type="ECO:0000313" key="3">
    <source>
        <dbReference type="EMBL" id="CAH3137908.1"/>
    </source>
</evidence>
<name>A0AAU9X6R1_9CNID</name>
<keyword evidence="2" id="KW-0677">Repeat</keyword>
<dbReference type="PANTHER" id="PTHR24106">
    <property type="entry name" value="NACHT, LRR AND CARD DOMAINS-CONTAINING"/>
    <property type="match status" value="1"/>
</dbReference>
<protein>
    <submittedName>
        <fullName evidence="3">Uncharacterized protein</fullName>
    </submittedName>
</protein>
<organism evidence="3 4">
    <name type="scientific">Pocillopora meandrina</name>
    <dbReference type="NCBI Taxonomy" id="46732"/>
    <lineage>
        <taxon>Eukaryota</taxon>
        <taxon>Metazoa</taxon>
        <taxon>Cnidaria</taxon>
        <taxon>Anthozoa</taxon>
        <taxon>Hexacorallia</taxon>
        <taxon>Scleractinia</taxon>
        <taxon>Astrocoeniina</taxon>
        <taxon>Pocilloporidae</taxon>
        <taxon>Pocillopora</taxon>
    </lineage>
</organism>
<reference evidence="3 4" key="1">
    <citation type="submission" date="2022-05" db="EMBL/GenBank/DDBJ databases">
        <authorList>
            <consortium name="Genoscope - CEA"/>
            <person name="William W."/>
        </authorList>
    </citation>
    <scope>NUCLEOTIDE SEQUENCE [LARGE SCALE GENOMIC DNA]</scope>
</reference>
<sequence>MYPTIRSGLAKFDVSLPGELQKYVSKLLNESAKLHFRKQVLQPPCVFRELREAMDKDELKTFLTIHIREGAWQVVLPFTDELPMVKLPRDWCGIIHNEDEEVSNEVIYSSTSGILNVWPTEYDPDLITLCKAITNRDWKVTRLILSRSRISDEGLKNLSTALPQSELYSLTLHGNDLQSQGLKYLCEVLISSDCHLTSLNVSFNRLGDEGIVLLSNALTSVNCRLTTLNVSDNRWGDEGIEYLCNALTSIDCTLTSLNVSDNKLGDGGIKELSGALTNGFCTLTSLDISNNKFGDEGIKHLCKALTDTNCKLRSLDYHGNRNFIWTSPILQLKFRKAVDKYKLKTSLHIHIRGGAWQVALLFMDELPTRKLSWDWYHEVWDEDEDEDEDEEMFSIPLYSSSSGILKAWPTQYDPGLVTLCKAITNRDWKVTSMILSSSRISDDYCGYSE</sequence>
<dbReference type="Gene3D" id="3.80.10.10">
    <property type="entry name" value="Ribonuclease Inhibitor"/>
    <property type="match status" value="1"/>
</dbReference>
<comment type="caution">
    <text evidence="3">The sequence shown here is derived from an EMBL/GenBank/DDBJ whole genome shotgun (WGS) entry which is preliminary data.</text>
</comment>
<dbReference type="EMBL" id="CALNXJ010000031">
    <property type="protein sequence ID" value="CAH3137908.1"/>
    <property type="molecule type" value="Genomic_DNA"/>
</dbReference>
<dbReference type="SMART" id="SM00368">
    <property type="entry name" value="LRR_RI"/>
    <property type="match status" value="5"/>
</dbReference>
<proteinExistence type="predicted"/>
<dbReference type="InterPro" id="IPR032675">
    <property type="entry name" value="LRR_dom_sf"/>
</dbReference>